<dbReference type="RefSeq" id="WP_233493494.1">
    <property type="nucleotide sequence ID" value="NZ_CYPU01000070.1"/>
</dbReference>
<protein>
    <recommendedName>
        <fullName evidence="1">SH3b domain-containing protein</fullName>
    </recommendedName>
</protein>
<dbReference type="PROSITE" id="PS51781">
    <property type="entry name" value="SH3B"/>
    <property type="match status" value="1"/>
</dbReference>
<dbReference type="Pfam" id="PF08239">
    <property type="entry name" value="SH3_3"/>
    <property type="match status" value="1"/>
</dbReference>
<dbReference type="GeneID" id="55494845"/>
<proteinExistence type="predicted"/>
<organism evidence="2 3">
    <name type="scientific">Ruegeria atlantica</name>
    <dbReference type="NCBI Taxonomy" id="81569"/>
    <lineage>
        <taxon>Bacteria</taxon>
        <taxon>Pseudomonadati</taxon>
        <taxon>Pseudomonadota</taxon>
        <taxon>Alphaproteobacteria</taxon>
        <taxon>Rhodobacterales</taxon>
        <taxon>Roseobacteraceae</taxon>
        <taxon>Ruegeria</taxon>
    </lineage>
</organism>
<dbReference type="AlphaFoldDB" id="A0A0N7LR09"/>
<evidence type="ECO:0000313" key="3">
    <source>
        <dbReference type="Proteomes" id="UP000050783"/>
    </source>
</evidence>
<dbReference type="Proteomes" id="UP000050783">
    <property type="component" value="Unassembled WGS sequence"/>
</dbReference>
<dbReference type="SMART" id="SM00287">
    <property type="entry name" value="SH3b"/>
    <property type="match status" value="1"/>
</dbReference>
<reference evidence="2 3" key="1">
    <citation type="submission" date="2015-09" db="EMBL/GenBank/DDBJ databases">
        <authorList>
            <consortium name="Swine Surveillance"/>
        </authorList>
    </citation>
    <scope>NUCLEOTIDE SEQUENCE [LARGE SCALE GENOMIC DNA]</scope>
    <source>
        <strain evidence="2 3">CECT 4292</strain>
    </source>
</reference>
<dbReference type="EMBL" id="CYPU01000070">
    <property type="protein sequence ID" value="CUH49508.1"/>
    <property type="molecule type" value="Genomic_DNA"/>
</dbReference>
<name>A0A0N7LR09_9RHOB</name>
<gene>
    <name evidence="2" type="ORF">RUA4292_03704</name>
</gene>
<evidence type="ECO:0000313" key="2">
    <source>
        <dbReference type="EMBL" id="CUH49508.1"/>
    </source>
</evidence>
<dbReference type="Gene3D" id="2.30.30.40">
    <property type="entry name" value="SH3 Domains"/>
    <property type="match status" value="1"/>
</dbReference>
<dbReference type="InterPro" id="IPR003646">
    <property type="entry name" value="SH3-like_bac-type"/>
</dbReference>
<feature type="domain" description="SH3b" evidence="1">
    <location>
        <begin position="137"/>
        <end position="202"/>
    </location>
</feature>
<accession>A0A0N7LR09</accession>
<evidence type="ECO:0000259" key="1">
    <source>
        <dbReference type="PROSITE" id="PS51781"/>
    </source>
</evidence>
<dbReference type="STRING" id="81569.RUM4293_02100"/>
<sequence>MTRLIILTFTALGWCFYVMSGGPDFEPRGLRSDQPVRVASVPQPAEVAPTRAEELVTSVAVRAPTVRAQPQPEPEEIVQIVAEPASLQSLSGISVFDDQSANITLASLEDGVAGLRQTDDAPLPETSEAAAIPEPEKDIREISGTRVNMRDGPGTIYPIVGKAAIGQKVEVLSDSGTGWLRLRVLPAQQVGWISASLVRKIQN</sequence>